<evidence type="ECO:0000313" key="3">
    <source>
        <dbReference type="Proteomes" id="UP000011625"/>
    </source>
</evidence>
<evidence type="ECO:0000313" key="2">
    <source>
        <dbReference type="EMBL" id="EMA55493.1"/>
    </source>
</evidence>
<organism evidence="2 3">
    <name type="scientific">Halococcus salifodinae DSM 8989</name>
    <dbReference type="NCBI Taxonomy" id="1227456"/>
    <lineage>
        <taxon>Archaea</taxon>
        <taxon>Methanobacteriati</taxon>
        <taxon>Methanobacteriota</taxon>
        <taxon>Stenosarchaea group</taxon>
        <taxon>Halobacteria</taxon>
        <taxon>Halobacteriales</taxon>
        <taxon>Halococcaceae</taxon>
        <taxon>Halococcus</taxon>
    </lineage>
</organism>
<feature type="transmembrane region" description="Helical" evidence="1">
    <location>
        <begin position="21"/>
        <end position="38"/>
    </location>
</feature>
<feature type="transmembrane region" description="Helical" evidence="1">
    <location>
        <begin position="44"/>
        <end position="63"/>
    </location>
</feature>
<dbReference type="PANTHER" id="PTHR34989">
    <property type="entry name" value="PROTEIN HDED"/>
    <property type="match status" value="1"/>
</dbReference>
<dbReference type="InterPro" id="IPR052712">
    <property type="entry name" value="Acid_resist_chaperone_HdeD"/>
</dbReference>
<dbReference type="RefSeq" id="WP_005039345.1">
    <property type="nucleotide sequence ID" value="NZ_AOME01000013.1"/>
</dbReference>
<feature type="transmembrane region" description="Helical" evidence="1">
    <location>
        <begin position="129"/>
        <end position="149"/>
    </location>
</feature>
<evidence type="ECO:0008006" key="4">
    <source>
        <dbReference type="Google" id="ProtNLM"/>
    </source>
</evidence>
<dbReference type="AlphaFoldDB" id="M0ND69"/>
<name>M0ND69_9EURY</name>
<reference evidence="2 3" key="1">
    <citation type="journal article" date="2014" name="PLoS Genet.">
        <title>Phylogenetically driven sequencing of extremely halophilic archaea reveals strategies for static and dynamic osmo-response.</title>
        <authorList>
            <person name="Becker E.A."/>
            <person name="Seitzer P.M."/>
            <person name="Tritt A."/>
            <person name="Larsen D."/>
            <person name="Krusor M."/>
            <person name="Yao A.I."/>
            <person name="Wu D."/>
            <person name="Madern D."/>
            <person name="Eisen J.A."/>
            <person name="Darling A.E."/>
            <person name="Facciotti M.T."/>
        </authorList>
    </citation>
    <scope>NUCLEOTIDE SEQUENCE [LARGE SCALE GENOMIC DNA]</scope>
    <source>
        <strain evidence="2 3">DSM 8989</strain>
    </source>
</reference>
<comment type="caution">
    <text evidence="2">The sequence shown here is derived from an EMBL/GenBank/DDBJ whole genome shotgun (WGS) entry which is preliminary data.</text>
</comment>
<evidence type="ECO:0000256" key="1">
    <source>
        <dbReference type="SAM" id="Phobius"/>
    </source>
</evidence>
<gene>
    <name evidence="2" type="ORF">C450_01964</name>
</gene>
<dbReference type="EMBL" id="AOME01000013">
    <property type="protein sequence ID" value="EMA55493.1"/>
    <property type="molecule type" value="Genomic_DNA"/>
</dbReference>
<accession>M0ND69</accession>
<feature type="transmembrane region" description="Helical" evidence="1">
    <location>
        <begin position="155"/>
        <end position="178"/>
    </location>
</feature>
<proteinExistence type="predicted"/>
<keyword evidence="1" id="KW-0472">Membrane</keyword>
<dbReference type="InterPro" id="IPR005325">
    <property type="entry name" value="DUF308_memb"/>
</dbReference>
<feature type="transmembrane region" description="Helical" evidence="1">
    <location>
        <begin position="99"/>
        <end position="122"/>
    </location>
</feature>
<feature type="transmembrane region" description="Helical" evidence="1">
    <location>
        <begin position="75"/>
        <end position="93"/>
    </location>
</feature>
<dbReference type="GO" id="GO:0005886">
    <property type="term" value="C:plasma membrane"/>
    <property type="evidence" value="ECO:0007669"/>
    <property type="project" value="TreeGrafter"/>
</dbReference>
<dbReference type="OrthoDB" id="163497at2157"/>
<protein>
    <recommendedName>
        <fullName evidence="4">HdeD protein</fullName>
    </recommendedName>
</protein>
<dbReference type="Pfam" id="PF03729">
    <property type="entry name" value="DUF308"/>
    <property type="match status" value="1"/>
</dbReference>
<dbReference type="PATRIC" id="fig|1227456.3.peg.410"/>
<dbReference type="Proteomes" id="UP000011625">
    <property type="component" value="Unassembled WGS sequence"/>
</dbReference>
<dbReference type="PANTHER" id="PTHR34989:SF1">
    <property type="entry name" value="PROTEIN HDED"/>
    <property type="match status" value="1"/>
</dbReference>
<keyword evidence="3" id="KW-1185">Reference proteome</keyword>
<keyword evidence="1" id="KW-1133">Transmembrane helix</keyword>
<keyword evidence="1" id="KW-0812">Transmembrane</keyword>
<dbReference type="STRING" id="1227456.C450_01964"/>
<sequence length="201" mass="21091">MSEETTVTDNGQSLATSWRSLAIVGVLTALFGVLAIVFPFVTGVSFSVLLGVLLVAGGFVHVAHAFTAQDWKGRLWQVLLAGLYGVAGIALLVNPLFTLATLTLILAAFFFADGIIETIMGLRLRGEDGWAWLLASGVLSIVVGAAIWIGWPSTALWVVGLLFGINLLSTGLSMLVLAMGGRNHARGTEDVSQPGTKPRGA</sequence>